<protein>
    <recommendedName>
        <fullName evidence="2">M23ase beta-sheet core domain-containing protein</fullName>
    </recommendedName>
</protein>
<feature type="signal peptide" evidence="1">
    <location>
        <begin position="1"/>
        <end position="24"/>
    </location>
</feature>
<dbReference type="STRING" id="1913578.LPB140_03750"/>
<organism evidence="3 4">
    <name type="scientific">Sphingorhabdus lutea</name>
    <dbReference type="NCBI Taxonomy" id="1913578"/>
    <lineage>
        <taxon>Bacteria</taxon>
        <taxon>Pseudomonadati</taxon>
        <taxon>Pseudomonadota</taxon>
        <taxon>Alphaproteobacteria</taxon>
        <taxon>Sphingomonadales</taxon>
        <taxon>Sphingomonadaceae</taxon>
        <taxon>Sphingorhabdus</taxon>
    </lineage>
</organism>
<dbReference type="InterPro" id="IPR050570">
    <property type="entry name" value="Cell_wall_metabolism_enzyme"/>
</dbReference>
<dbReference type="Pfam" id="PF01551">
    <property type="entry name" value="Peptidase_M23"/>
    <property type="match status" value="1"/>
</dbReference>
<dbReference type="EMBL" id="CP018154">
    <property type="protein sequence ID" value="APG62072.1"/>
    <property type="molecule type" value="Genomic_DNA"/>
</dbReference>
<dbReference type="Proteomes" id="UP000242561">
    <property type="component" value="Chromosome"/>
</dbReference>
<dbReference type="PANTHER" id="PTHR21666">
    <property type="entry name" value="PEPTIDASE-RELATED"/>
    <property type="match status" value="1"/>
</dbReference>
<dbReference type="GO" id="GO:0004222">
    <property type="term" value="F:metalloendopeptidase activity"/>
    <property type="evidence" value="ECO:0007669"/>
    <property type="project" value="TreeGrafter"/>
</dbReference>
<sequence length="318" mass="34304">MLDMMWGAKNITLMMSAAMMSCTAIPYAGSSGAVNMDMPAAHHDIATSAHVDAPAQYDEMDKEIALRPDFWFSATPQQGAVLRGRAPSNTVSLQFNGENIPLNQNGLFLIGFDRDAPENSQLVATLSNGNQVAANLTVQPTNWQLERVNTAYYGGARSSEAFQKIRGDEIGQINAARSISSDSEGWKQDFIWPVKGRLSGLFGRQRIYQGKPGSYHSGMDIAVPTGTEYVAPADGVVILASETDFSLEGKLLMIDHGNGLNSAFLHSSELLVKTGDVVKQGQIIGRVGATGRASGPHLHWGMKWNAARVDPKLLLPSE</sequence>
<keyword evidence="4" id="KW-1185">Reference proteome</keyword>
<dbReference type="InterPro" id="IPR016047">
    <property type="entry name" value="M23ase_b-sheet_dom"/>
</dbReference>
<evidence type="ECO:0000259" key="2">
    <source>
        <dbReference type="Pfam" id="PF01551"/>
    </source>
</evidence>
<keyword evidence="1" id="KW-0732">Signal</keyword>
<evidence type="ECO:0000313" key="3">
    <source>
        <dbReference type="EMBL" id="APG62072.1"/>
    </source>
</evidence>
<dbReference type="AlphaFoldDB" id="A0A1L3JAB3"/>
<dbReference type="InterPro" id="IPR011055">
    <property type="entry name" value="Dup_hybrid_motif"/>
</dbReference>
<dbReference type="FunFam" id="2.70.70.10:FF:000019">
    <property type="entry name" value="M23 family peptidase"/>
    <property type="match status" value="1"/>
</dbReference>
<proteinExistence type="predicted"/>
<name>A0A1L3JAB3_9SPHN</name>
<dbReference type="KEGG" id="sphl:LPB140_03750"/>
<feature type="chain" id="PRO_5012069182" description="M23ase beta-sheet core domain-containing protein" evidence="1">
    <location>
        <begin position="25"/>
        <end position="318"/>
    </location>
</feature>
<reference evidence="3 4" key="1">
    <citation type="submission" date="2016-11" db="EMBL/GenBank/DDBJ databases">
        <title>Sphingorhabdus sp. LPB0140, isolated from marine environment.</title>
        <authorList>
            <person name="Kim E."/>
            <person name="Yi H."/>
        </authorList>
    </citation>
    <scope>NUCLEOTIDE SEQUENCE [LARGE SCALE GENOMIC DNA]</scope>
    <source>
        <strain evidence="3 4">LPB0140</strain>
    </source>
</reference>
<feature type="domain" description="M23ase beta-sheet core" evidence="2">
    <location>
        <begin position="215"/>
        <end position="311"/>
    </location>
</feature>
<evidence type="ECO:0000256" key="1">
    <source>
        <dbReference type="SAM" id="SignalP"/>
    </source>
</evidence>
<gene>
    <name evidence="3" type="ORF">LPB140_03750</name>
</gene>
<accession>A0A1L3JAB3</accession>
<dbReference type="SUPFAM" id="SSF51261">
    <property type="entry name" value="Duplicated hybrid motif"/>
    <property type="match status" value="1"/>
</dbReference>
<evidence type="ECO:0000313" key="4">
    <source>
        <dbReference type="Proteomes" id="UP000242561"/>
    </source>
</evidence>
<dbReference type="PANTHER" id="PTHR21666:SF285">
    <property type="entry name" value="M23 FAMILY METALLOPEPTIDASE"/>
    <property type="match status" value="1"/>
</dbReference>
<dbReference type="RefSeq" id="WP_072558721.1">
    <property type="nucleotide sequence ID" value="NZ_CP018154.1"/>
</dbReference>
<dbReference type="CDD" id="cd12797">
    <property type="entry name" value="M23_peptidase"/>
    <property type="match status" value="1"/>
</dbReference>
<dbReference type="Gene3D" id="2.70.70.10">
    <property type="entry name" value="Glucose Permease (Domain IIA)"/>
    <property type="match status" value="1"/>
</dbReference>